<dbReference type="InterPro" id="IPR000424">
    <property type="entry name" value="Primosome_PriB/ssb"/>
</dbReference>
<dbReference type="PIRSF" id="PIRSF002070">
    <property type="entry name" value="SSB"/>
    <property type="match status" value="1"/>
</dbReference>
<gene>
    <name evidence="4" type="ORF">KTC_43260</name>
</gene>
<dbReference type="PANTHER" id="PTHR10302:SF27">
    <property type="entry name" value="SINGLE-STRANDED DNA-BINDING PROTEIN"/>
    <property type="match status" value="1"/>
</dbReference>
<comment type="caution">
    <text evidence="2">Lacks conserved residue(s) required for the propagation of feature annotation.</text>
</comment>
<evidence type="ECO:0000256" key="2">
    <source>
        <dbReference type="HAMAP-Rule" id="MF_00984"/>
    </source>
</evidence>
<keyword evidence="1 2" id="KW-0238">DNA-binding</keyword>
<dbReference type="Gene3D" id="2.40.50.140">
    <property type="entry name" value="Nucleic acid-binding proteins"/>
    <property type="match status" value="1"/>
</dbReference>
<dbReference type="EMBL" id="AP019376">
    <property type="protein sequence ID" value="BBH89575.1"/>
    <property type="molecule type" value="Genomic_DNA"/>
</dbReference>
<dbReference type="CDD" id="cd04496">
    <property type="entry name" value="SSB_OBF"/>
    <property type="match status" value="1"/>
</dbReference>
<dbReference type="Pfam" id="PF00436">
    <property type="entry name" value="SSB"/>
    <property type="match status" value="1"/>
</dbReference>
<evidence type="ECO:0000256" key="1">
    <source>
        <dbReference type="ARBA" id="ARBA00023125"/>
    </source>
</evidence>
<evidence type="ECO:0000256" key="3">
    <source>
        <dbReference type="PIRNR" id="PIRNR002070"/>
    </source>
</evidence>
<evidence type="ECO:0000313" key="4">
    <source>
        <dbReference type="EMBL" id="BBH89575.1"/>
    </source>
</evidence>
<dbReference type="AlphaFoldDB" id="A0A455SU45"/>
<reference evidence="4" key="1">
    <citation type="submission" date="2018-12" db="EMBL/GenBank/DDBJ databases">
        <title>Novel natural products biosynthetic potential of the class Ktedonobacteria.</title>
        <authorList>
            <person name="Zheng Y."/>
            <person name="Saitou A."/>
            <person name="Wang C.M."/>
            <person name="Toyoda A."/>
            <person name="Minakuchi Y."/>
            <person name="Sekiguchi Y."/>
            <person name="Ueda K."/>
            <person name="Takano H."/>
            <person name="Sakai Y."/>
            <person name="Yokota A."/>
            <person name="Yabe S."/>
        </authorList>
    </citation>
    <scope>NUCLEOTIDE SEQUENCE</scope>
    <source>
        <strain evidence="4">COM3</strain>
    </source>
</reference>
<dbReference type="NCBIfam" id="TIGR00621">
    <property type="entry name" value="ssb"/>
    <property type="match status" value="1"/>
</dbReference>
<dbReference type="PROSITE" id="PS50935">
    <property type="entry name" value="SSB"/>
    <property type="match status" value="1"/>
</dbReference>
<dbReference type="InterPro" id="IPR012340">
    <property type="entry name" value="NA-bd_OB-fold"/>
</dbReference>
<proteinExistence type="inferred from homology"/>
<dbReference type="InterPro" id="IPR011344">
    <property type="entry name" value="ssDNA-bd"/>
</dbReference>
<organism evidence="4">
    <name type="scientific">Thermosporothrix sp. COM3</name>
    <dbReference type="NCBI Taxonomy" id="2490863"/>
    <lineage>
        <taxon>Bacteria</taxon>
        <taxon>Bacillati</taxon>
        <taxon>Chloroflexota</taxon>
        <taxon>Ktedonobacteria</taxon>
        <taxon>Ktedonobacterales</taxon>
        <taxon>Thermosporotrichaceae</taxon>
        <taxon>Thermosporothrix</taxon>
    </lineage>
</organism>
<dbReference type="HAMAP" id="MF_00984">
    <property type="entry name" value="SSB"/>
    <property type="match status" value="1"/>
</dbReference>
<dbReference type="PANTHER" id="PTHR10302">
    <property type="entry name" value="SINGLE-STRANDED DNA-BINDING PROTEIN"/>
    <property type="match status" value="1"/>
</dbReference>
<name>A0A455SU45_9CHLR</name>
<protein>
    <recommendedName>
        <fullName evidence="2 3">Single-stranded DNA-binding protein</fullName>
        <shortName evidence="2">SSB</shortName>
    </recommendedName>
</protein>
<dbReference type="SUPFAM" id="SSF50249">
    <property type="entry name" value="Nucleic acid-binding proteins"/>
    <property type="match status" value="1"/>
</dbReference>
<accession>A0A455SU45</accession>
<dbReference type="GO" id="GO:0003697">
    <property type="term" value="F:single-stranded DNA binding"/>
    <property type="evidence" value="ECO:0007669"/>
    <property type="project" value="UniProtKB-UniRule"/>
</dbReference>
<sequence length="133" mass="14918">MNKIMLIGNLGRDPELSYLPDGTAMVKFSLAVSKRTKSASGERETDWFNIVAWRQLAETCSRFLHKGSKVYIEGRVNIRRYTDSNNVERTAVDVTATDMEMLTPKNQQPAASNDADSFLDMSNDLGDLDAHPF</sequence>
<dbReference type="GO" id="GO:0006260">
    <property type="term" value="P:DNA replication"/>
    <property type="evidence" value="ECO:0007669"/>
    <property type="project" value="InterPro"/>
</dbReference>
<dbReference type="GO" id="GO:0009295">
    <property type="term" value="C:nucleoid"/>
    <property type="evidence" value="ECO:0007669"/>
    <property type="project" value="TreeGrafter"/>
</dbReference>
<comment type="subunit">
    <text evidence="2">Homotetramer.</text>
</comment>